<dbReference type="Pfam" id="PF13449">
    <property type="entry name" value="Phytase-like"/>
    <property type="match status" value="1"/>
</dbReference>
<reference evidence="5" key="1">
    <citation type="journal article" date="2013" name="Genome Announc.">
        <title>Draft genome sequence of the ascomycete Phaeoacremonium aleophilum strain UCR-PA7, a causal agent of the esca disease complex in grapevines.</title>
        <authorList>
            <person name="Blanco-Ulate B."/>
            <person name="Rolshausen P."/>
            <person name="Cantu D."/>
        </authorList>
    </citation>
    <scope>NUCLEOTIDE SEQUENCE [LARGE SCALE GENOMIC DNA]</scope>
    <source>
        <strain evidence="5">UCR-PA7</strain>
    </source>
</reference>
<evidence type="ECO:0000313" key="5">
    <source>
        <dbReference type="Proteomes" id="UP000014074"/>
    </source>
</evidence>
<feature type="domain" description="Phytase-like" evidence="3">
    <location>
        <begin position="152"/>
        <end position="480"/>
    </location>
</feature>
<keyword evidence="2" id="KW-0732">Signal</keyword>
<protein>
    <submittedName>
        <fullName evidence="4">Putative outer membrane autotransporter protein</fullName>
    </submittedName>
</protein>
<feature type="chain" id="PRO_5004462557" evidence="2">
    <location>
        <begin position="21"/>
        <end position="522"/>
    </location>
</feature>
<dbReference type="KEGG" id="tmn:UCRPA7_8727"/>
<proteinExistence type="predicted"/>
<gene>
    <name evidence="4" type="ORF">UCRPA7_8727</name>
</gene>
<evidence type="ECO:0000313" key="4">
    <source>
        <dbReference type="EMBL" id="EON95768.1"/>
    </source>
</evidence>
<organism evidence="4 5">
    <name type="scientific">Phaeoacremonium minimum (strain UCR-PA7)</name>
    <name type="common">Esca disease fungus</name>
    <name type="synonym">Togninia minima</name>
    <dbReference type="NCBI Taxonomy" id="1286976"/>
    <lineage>
        <taxon>Eukaryota</taxon>
        <taxon>Fungi</taxon>
        <taxon>Dikarya</taxon>
        <taxon>Ascomycota</taxon>
        <taxon>Pezizomycotina</taxon>
        <taxon>Sordariomycetes</taxon>
        <taxon>Sordariomycetidae</taxon>
        <taxon>Togniniales</taxon>
        <taxon>Togniniaceae</taxon>
        <taxon>Phaeoacremonium</taxon>
    </lineage>
</organism>
<evidence type="ECO:0000259" key="3">
    <source>
        <dbReference type="Pfam" id="PF13449"/>
    </source>
</evidence>
<dbReference type="InterPro" id="IPR027372">
    <property type="entry name" value="Phytase-like_dom"/>
</dbReference>
<dbReference type="OrthoDB" id="425936at2759"/>
<feature type="region of interest" description="Disordered" evidence="1">
    <location>
        <begin position="238"/>
        <end position="264"/>
    </location>
</feature>
<sequence length="522" mass="55644">MVAKIVYAAAIVFNALGALAAPVSNNTQAVFSTTCNGNSYSYDKLAGYGFVPSDFRDKYGDTLSIGSSISIKSWKKSGCGYEGILWGLPDRGWNTEGTINFIPRLHKFSIKFTPKGSATAATPASPNLQLEYLDTILFTGPDGTYCTGLDPDQTGGLEYPGFPVLPTATYEGDGFGGEGPGGRAISVDSEGLTIADDGSFWVSDEYGPYLYHFSSSGQMTAAIRPPDAILPLRQGEVSFSADSPPRYDPDLEPTPADPTQGRQNNQGFEGLTMSPDGKSLYVLLQSAAEQEGGSSSSTRIPVRFLKYDLEGDDGCAADDAGPVYAGEWVVPLPTFTNAAGKTRVAAQSEVHFISDSQFLFLPRDSSVGRGQDDSTSVYRHIDIFDISSATNVMGASHDAFNTSIASSKGVVNSDVVAATVCPFLDFNINSELNRFGLHNGGDQDAGLLNEKWESIALVPVDGEDGANDEYLLFSASDNDFITQNGYMNGGKLQYQDASGFNLDHQVLVFKVTLPKGSKPLVA</sequence>
<dbReference type="HOGENOM" id="CLU_026803_0_0_1"/>
<dbReference type="AlphaFoldDB" id="R8B908"/>
<feature type="signal peptide" evidence="2">
    <location>
        <begin position="1"/>
        <end position="20"/>
    </location>
</feature>
<dbReference type="PANTHER" id="PTHR37957">
    <property type="entry name" value="BLR7070 PROTEIN"/>
    <property type="match status" value="1"/>
</dbReference>
<dbReference type="RefSeq" id="XP_007919429.1">
    <property type="nucleotide sequence ID" value="XM_007921238.1"/>
</dbReference>
<dbReference type="EMBL" id="KB933375">
    <property type="protein sequence ID" value="EON95768.1"/>
    <property type="molecule type" value="Genomic_DNA"/>
</dbReference>
<evidence type="ECO:0000256" key="1">
    <source>
        <dbReference type="SAM" id="MobiDB-lite"/>
    </source>
</evidence>
<name>R8B908_PHAM7</name>
<dbReference type="eggNOG" id="ENOG502QPYR">
    <property type="taxonomic scope" value="Eukaryota"/>
</dbReference>
<dbReference type="PANTHER" id="PTHR37957:SF1">
    <property type="entry name" value="PHYTASE-LIKE DOMAIN-CONTAINING PROTEIN"/>
    <property type="match status" value="1"/>
</dbReference>
<dbReference type="Proteomes" id="UP000014074">
    <property type="component" value="Unassembled WGS sequence"/>
</dbReference>
<accession>R8B908</accession>
<dbReference type="SUPFAM" id="SSF63829">
    <property type="entry name" value="Calcium-dependent phosphotriesterase"/>
    <property type="match status" value="1"/>
</dbReference>
<dbReference type="GeneID" id="19329607"/>
<keyword evidence="5" id="KW-1185">Reference proteome</keyword>
<evidence type="ECO:0000256" key="2">
    <source>
        <dbReference type="SAM" id="SignalP"/>
    </source>
</evidence>